<evidence type="ECO:0000313" key="2">
    <source>
        <dbReference type="Proteomes" id="UP000009096"/>
    </source>
</evidence>
<dbReference type="RefSeq" id="XP_018748217.1">
    <property type="nucleotide sequence ID" value="XM_018904503.1"/>
</dbReference>
<evidence type="ECO:0000313" key="1">
    <source>
        <dbReference type="EMBL" id="EWG42026.1"/>
    </source>
</evidence>
<dbReference type="EMBL" id="CM000579">
    <property type="protein sequence ID" value="EWG42026.1"/>
    <property type="molecule type" value="Genomic_DNA"/>
</dbReference>
<dbReference type="GeneID" id="30072252"/>
<sequence length="54" mass="6339">MRQDWWQSNAGRAQQKREGRRLSVKVVSKHLLVEIALALANLRRRAKRVDDWAA</sequence>
<dbReference type="KEGG" id="fvr:FVEG_15376"/>
<accession>W7LTY0</accession>
<organism evidence="1 2">
    <name type="scientific">Gibberella moniliformis (strain M3125 / FGSC 7600)</name>
    <name type="common">Maize ear and stalk rot fungus</name>
    <name type="synonym">Fusarium verticillioides</name>
    <dbReference type="NCBI Taxonomy" id="334819"/>
    <lineage>
        <taxon>Eukaryota</taxon>
        <taxon>Fungi</taxon>
        <taxon>Dikarya</taxon>
        <taxon>Ascomycota</taxon>
        <taxon>Pezizomycotina</taxon>
        <taxon>Sordariomycetes</taxon>
        <taxon>Hypocreomycetidae</taxon>
        <taxon>Hypocreales</taxon>
        <taxon>Nectriaceae</taxon>
        <taxon>Fusarium</taxon>
        <taxon>Fusarium fujikuroi species complex</taxon>
    </lineage>
</organism>
<reference evidence="1 2" key="1">
    <citation type="journal article" date="2010" name="Nature">
        <title>Comparative genomics reveals mobile pathogenicity chromosomes in Fusarium.</title>
        <authorList>
            <person name="Ma L.J."/>
            <person name="van der Does H.C."/>
            <person name="Borkovich K.A."/>
            <person name="Coleman J.J."/>
            <person name="Daboussi M.J."/>
            <person name="Di Pietro A."/>
            <person name="Dufresne M."/>
            <person name="Freitag M."/>
            <person name="Grabherr M."/>
            <person name="Henrissat B."/>
            <person name="Houterman P.M."/>
            <person name="Kang S."/>
            <person name="Shim W.B."/>
            <person name="Woloshuk C."/>
            <person name="Xie X."/>
            <person name="Xu J.R."/>
            <person name="Antoniw J."/>
            <person name="Baker S.E."/>
            <person name="Bluhm B.H."/>
            <person name="Breakspear A."/>
            <person name="Brown D.W."/>
            <person name="Butchko R.A."/>
            <person name="Chapman S."/>
            <person name="Coulson R."/>
            <person name="Coutinho P.M."/>
            <person name="Danchin E.G."/>
            <person name="Diener A."/>
            <person name="Gale L.R."/>
            <person name="Gardiner D.M."/>
            <person name="Goff S."/>
            <person name="Hammond-Kosack K.E."/>
            <person name="Hilburn K."/>
            <person name="Hua-Van A."/>
            <person name="Jonkers W."/>
            <person name="Kazan K."/>
            <person name="Kodira C.D."/>
            <person name="Koehrsen M."/>
            <person name="Kumar L."/>
            <person name="Lee Y.H."/>
            <person name="Li L."/>
            <person name="Manners J.M."/>
            <person name="Miranda-Saavedra D."/>
            <person name="Mukherjee M."/>
            <person name="Park G."/>
            <person name="Park J."/>
            <person name="Park S.Y."/>
            <person name="Proctor R.H."/>
            <person name="Regev A."/>
            <person name="Ruiz-Roldan M.C."/>
            <person name="Sain D."/>
            <person name="Sakthikumar S."/>
            <person name="Sykes S."/>
            <person name="Schwartz D.C."/>
            <person name="Turgeon B.G."/>
            <person name="Wapinski I."/>
            <person name="Yoder O."/>
            <person name="Young S."/>
            <person name="Zeng Q."/>
            <person name="Zhou S."/>
            <person name="Galagan J."/>
            <person name="Cuomo C.A."/>
            <person name="Kistler H.C."/>
            <person name="Rep M."/>
        </authorList>
    </citation>
    <scope>NUCLEOTIDE SEQUENCE [LARGE SCALE GENOMIC DNA]</scope>
    <source>
        <strain evidence="2">M3125 / FGSC 7600</strain>
    </source>
</reference>
<name>W7LTY0_GIBM7</name>
<protein>
    <submittedName>
        <fullName evidence="1">Uncharacterized protein</fullName>
    </submittedName>
</protein>
<gene>
    <name evidence="1" type="ORF">FVEG_15376</name>
</gene>
<proteinExistence type="predicted"/>
<dbReference type="VEuPathDB" id="FungiDB:FVEG_15376"/>
<keyword evidence="2" id="KW-1185">Reference proteome</keyword>
<dbReference type="EMBL" id="DS022245">
    <property type="protein sequence ID" value="EWG42026.1"/>
    <property type="molecule type" value="Genomic_DNA"/>
</dbReference>
<dbReference type="Proteomes" id="UP000009096">
    <property type="component" value="Chromosome 2"/>
</dbReference>
<dbReference type="AlphaFoldDB" id="W7LTY0"/>